<protein>
    <submittedName>
        <fullName evidence="1">Uncharacterized protein</fullName>
    </submittedName>
</protein>
<evidence type="ECO:0000313" key="1">
    <source>
        <dbReference type="EMBL" id="EXJ16090.1"/>
    </source>
</evidence>
<accession>W9W0D5</accession>
<comment type="caution">
    <text evidence="1">The sequence shown here is derived from an EMBL/GenBank/DDBJ whole genome shotgun (WGS) entry which is preliminary data.</text>
</comment>
<name>W9W0D5_9GAMM</name>
<organism evidence="1 2">
    <name type="scientific">Imhoffiella purpurea</name>
    <dbReference type="NCBI Taxonomy" id="1249627"/>
    <lineage>
        <taxon>Bacteria</taxon>
        <taxon>Pseudomonadati</taxon>
        <taxon>Pseudomonadota</taxon>
        <taxon>Gammaproteobacteria</taxon>
        <taxon>Chromatiales</taxon>
        <taxon>Chromatiaceae</taxon>
        <taxon>Imhoffiella</taxon>
    </lineage>
</organism>
<dbReference type="Proteomes" id="UP000019460">
    <property type="component" value="Unassembled WGS sequence"/>
</dbReference>
<keyword evidence="2" id="KW-1185">Reference proteome</keyword>
<sequence length="61" mass="7133">MGTRTTIEIETISLKVNALRMARIFMADYSEYKVDGNRVATRTERDETHIPLALFQYIRLL</sequence>
<reference evidence="1 2" key="1">
    <citation type="submission" date="2012-11" db="EMBL/GenBank/DDBJ databases">
        <title>Genome assembly of Thiorhodococcus sp. AK35.</title>
        <authorList>
            <person name="Nupur N."/>
            <person name="Khatri I."/>
            <person name="Subramanian S."/>
            <person name="Pinnaka A."/>
        </authorList>
    </citation>
    <scope>NUCLEOTIDE SEQUENCE [LARGE SCALE GENOMIC DNA]</scope>
    <source>
        <strain evidence="1 2">AK35</strain>
    </source>
</reference>
<gene>
    <name evidence="1" type="ORF">D779_0559</name>
</gene>
<proteinExistence type="predicted"/>
<dbReference type="EMBL" id="AONC01000015">
    <property type="protein sequence ID" value="EXJ16090.1"/>
    <property type="molecule type" value="Genomic_DNA"/>
</dbReference>
<dbReference type="AlphaFoldDB" id="W9W0D5"/>
<evidence type="ECO:0000313" key="2">
    <source>
        <dbReference type="Proteomes" id="UP000019460"/>
    </source>
</evidence>